<reference evidence="1" key="2">
    <citation type="journal article" date="2021" name="PeerJ">
        <title>Extensive microbial diversity within the chicken gut microbiome revealed by metagenomics and culture.</title>
        <authorList>
            <person name="Gilroy R."/>
            <person name="Ravi A."/>
            <person name="Getino M."/>
            <person name="Pursley I."/>
            <person name="Horton D.L."/>
            <person name="Alikhan N.F."/>
            <person name="Baker D."/>
            <person name="Gharbi K."/>
            <person name="Hall N."/>
            <person name="Watson M."/>
            <person name="Adriaenssens E.M."/>
            <person name="Foster-Nyarko E."/>
            <person name="Jarju S."/>
            <person name="Secka A."/>
            <person name="Antonio M."/>
            <person name="Oren A."/>
            <person name="Chaudhuri R.R."/>
            <person name="La Ragione R."/>
            <person name="Hildebrand F."/>
            <person name="Pallen M.J."/>
        </authorList>
    </citation>
    <scope>NUCLEOTIDE SEQUENCE</scope>
    <source>
        <strain evidence="1">4509</strain>
    </source>
</reference>
<sequence length="120" mass="13636">MKLKDGLLLRQVAGQYVIVPTGERVREVTGVHYLTKGAAWLWGQMEGKDFQPEELVELAQAHFTGVTKEQLETDISAFLKTLGDANVLEDGVKRGRAYIRLPNFESLDKYNKNSKKRKEK</sequence>
<protein>
    <submittedName>
        <fullName evidence="1">PqqD family protein</fullName>
    </submittedName>
</protein>
<evidence type="ECO:0000313" key="2">
    <source>
        <dbReference type="Proteomes" id="UP000824082"/>
    </source>
</evidence>
<proteinExistence type="predicted"/>
<name>A0A9D1IRC9_9FIRM</name>
<dbReference type="AlphaFoldDB" id="A0A9D1IRC9"/>
<gene>
    <name evidence="1" type="ORF">IAD19_07970</name>
</gene>
<comment type="caution">
    <text evidence="1">The sequence shown here is derived from an EMBL/GenBank/DDBJ whole genome shotgun (WGS) entry which is preliminary data.</text>
</comment>
<dbReference type="InterPro" id="IPR008792">
    <property type="entry name" value="PQQD"/>
</dbReference>
<dbReference type="EMBL" id="DVMX01000151">
    <property type="protein sequence ID" value="HIU42470.1"/>
    <property type="molecule type" value="Genomic_DNA"/>
</dbReference>
<organism evidence="1 2">
    <name type="scientific">Candidatus Egerieicola faecale</name>
    <dbReference type="NCBI Taxonomy" id="2840774"/>
    <lineage>
        <taxon>Bacteria</taxon>
        <taxon>Bacillati</taxon>
        <taxon>Bacillota</taxon>
        <taxon>Clostridia</taxon>
        <taxon>Eubacteriales</taxon>
        <taxon>Oscillospiraceae</taxon>
        <taxon>Oscillospiraceae incertae sedis</taxon>
        <taxon>Candidatus Egerieicola</taxon>
    </lineage>
</organism>
<evidence type="ECO:0000313" key="1">
    <source>
        <dbReference type="EMBL" id="HIU42470.1"/>
    </source>
</evidence>
<accession>A0A9D1IRC9</accession>
<dbReference type="Proteomes" id="UP000824082">
    <property type="component" value="Unassembled WGS sequence"/>
</dbReference>
<reference evidence="1" key="1">
    <citation type="submission" date="2020-10" db="EMBL/GenBank/DDBJ databases">
        <authorList>
            <person name="Gilroy R."/>
        </authorList>
    </citation>
    <scope>NUCLEOTIDE SEQUENCE</scope>
    <source>
        <strain evidence="1">4509</strain>
    </source>
</reference>
<dbReference type="Pfam" id="PF05402">
    <property type="entry name" value="PqqD"/>
    <property type="match status" value="1"/>
</dbReference>